<comment type="subcellular location">
    <subcellularLocation>
        <location evidence="1">Membrane</location>
        <topology evidence="1">Multi-pass membrane protein</topology>
    </subcellularLocation>
</comment>
<evidence type="ECO:0000256" key="6">
    <source>
        <dbReference type="SAM" id="Phobius"/>
    </source>
</evidence>
<feature type="transmembrane region" description="Helical" evidence="6">
    <location>
        <begin position="187"/>
        <end position="204"/>
    </location>
</feature>
<evidence type="ECO:0000256" key="4">
    <source>
        <dbReference type="ARBA" id="ARBA00023136"/>
    </source>
</evidence>
<keyword evidence="3 6" id="KW-1133">Transmembrane helix</keyword>
<evidence type="ECO:0000313" key="8">
    <source>
        <dbReference type="EMBL" id="TFU32045.1"/>
    </source>
</evidence>
<comment type="caution">
    <text evidence="8">The sequence shown here is derived from an EMBL/GenBank/DDBJ whole genome shotgun (WGS) entry which is preliminary data.</text>
</comment>
<protein>
    <submittedName>
        <fullName evidence="8">GtrA family protein</fullName>
    </submittedName>
</protein>
<accession>A0A4Y9FS45</accession>
<evidence type="ECO:0000313" key="9">
    <source>
        <dbReference type="Proteomes" id="UP000298358"/>
    </source>
</evidence>
<keyword evidence="9" id="KW-1185">Reference proteome</keyword>
<gene>
    <name evidence="8" type="ORF">E4U02_12555</name>
</gene>
<dbReference type="GO" id="GO:0000271">
    <property type="term" value="P:polysaccharide biosynthetic process"/>
    <property type="evidence" value="ECO:0007669"/>
    <property type="project" value="InterPro"/>
</dbReference>
<sequence length="216" mass="24493">MRQSMRRGPGAGADGASGRAQKILDGAGWGRPERHRRDSQPLAVALRTMSTPADETADDAATRADGDEIAGMSGPDGPLLRLFRDRRVAFLFVGAVNTGIGFAWFVLFSFLFRMWWPGQDWIVFGIIVAAHVMSTLSAFVFYRRFVFRVRGHVWLDFARFQLVYLGTFLLNLLVVPPMKIWLGWHEIVAQLLFTVVIAFASWFGHSRFSFHRKDDR</sequence>
<evidence type="ECO:0000256" key="3">
    <source>
        <dbReference type="ARBA" id="ARBA00022989"/>
    </source>
</evidence>
<keyword evidence="4 6" id="KW-0472">Membrane</keyword>
<dbReference type="Proteomes" id="UP000298358">
    <property type="component" value="Unassembled WGS sequence"/>
</dbReference>
<proteinExistence type="predicted"/>
<evidence type="ECO:0000256" key="1">
    <source>
        <dbReference type="ARBA" id="ARBA00004141"/>
    </source>
</evidence>
<evidence type="ECO:0000256" key="5">
    <source>
        <dbReference type="SAM" id="MobiDB-lite"/>
    </source>
</evidence>
<feature type="transmembrane region" description="Helical" evidence="6">
    <location>
        <begin position="121"/>
        <end position="142"/>
    </location>
</feature>
<feature type="transmembrane region" description="Helical" evidence="6">
    <location>
        <begin position="162"/>
        <end position="181"/>
    </location>
</feature>
<dbReference type="InterPro" id="IPR007267">
    <property type="entry name" value="GtrA_DPMS_TM"/>
</dbReference>
<dbReference type="Pfam" id="PF04138">
    <property type="entry name" value="GtrA_DPMS_TM"/>
    <property type="match status" value="1"/>
</dbReference>
<evidence type="ECO:0000259" key="7">
    <source>
        <dbReference type="Pfam" id="PF04138"/>
    </source>
</evidence>
<dbReference type="AlphaFoldDB" id="A0A4Y9FS45"/>
<dbReference type="GO" id="GO:0016020">
    <property type="term" value="C:membrane"/>
    <property type="evidence" value="ECO:0007669"/>
    <property type="project" value="UniProtKB-SubCell"/>
</dbReference>
<reference evidence="8 9" key="1">
    <citation type="submission" date="2019-03" db="EMBL/GenBank/DDBJ databases">
        <title>Diversity of the mouse oral microbiome.</title>
        <authorList>
            <person name="Joseph S."/>
            <person name="Aduse-Opoku J."/>
            <person name="Curtis M."/>
            <person name="Wade W."/>
            <person name="Hashim A."/>
        </authorList>
    </citation>
    <scope>NUCLEOTIDE SEQUENCE [LARGE SCALE GENOMIC DNA]</scope>
    <source>
        <strain evidence="8 9">P1012</strain>
    </source>
</reference>
<evidence type="ECO:0000256" key="2">
    <source>
        <dbReference type="ARBA" id="ARBA00022692"/>
    </source>
</evidence>
<keyword evidence="2 6" id="KW-0812">Transmembrane</keyword>
<name>A0A4Y9FS45_9MICO</name>
<organism evidence="8 9">
    <name type="scientific">Microbacterium paludicola</name>
    <dbReference type="NCBI Taxonomy" id="300019"/>
    <lineage>
        <taxon>Bacteria</taxon>
        <taxon>Bacillati</taxon>
        <taxon>Actinomycetota</taxon>
        <taxon>Actinomycetes</taxon>
        <taxon>Micrococcales</taxon>
        <taxon>Microbacteriaceae</taxon>
        <taxon>Microbacterium</taxon>
    </lineage>
</organism>
<feature type="transmembrane region" description="Helical" evidence="6">
    <location>
        <begin position="88"/>
        <end position="115"/>
    </location>
</feature>
<feature type="region of interest" description="Disordered" evidence="5">
    <location>
        <begin position="1"/>
        <end position="72"/>
    </location>
</feature>
<dbReference type="OrthoDB" id="4943658at2"/>
<feature type="domain" description="GtrA/DPMS transmembrane" evidence="7">
    <location>
        <begin position="90"/>
        <end position="210"/>
    </location>
</feature>
<dbReference type="EMBL" id="SPQB01000037">
    <property type="protein sequence ID" value="TFU32045.1"/>
    <property type="molecule type" value="Genomic_DNA"/>
</dbReference>